<dbReference type="InterPro" id="IPR037504">
    <property type="entry name" value="PSI_induc_2"/>
</dbReference>
<gene>
    <name evidence="3" type="ORF">VFPPC_12726</name>
</gene>
<dbReference type="GeneID" id="28854497"/>
<feature type="region of interest" description="Disordered" evidence="1">
    <location>
        <begin position="401"/>
        <end position="608"/>
    </location>
</feature>
<feature type="region of interest" description="Disordered" evidence="1">
    <location>
        <begin position="347"/>
        <end position="386"/>
    </location>
</feature>
<keyword evidence="2" id="KW-0472">Membrane</keyword>
<dbReference type="STRING" id="1380566.A0A179G2V4"/>
<dbReference type="RefSeq" id="XP_022284659.1">
    <property type="nucleotide sequence ID" value="XM_022428846.1"/>
</dbReference>
<evidence type="ECO:0000313" key="4">
    <source>
        <dbReference type="Proteomes" id="UP000078397"/>
    </source>
</evidence>
<reference evidence="3 4" key="1">
    <citation type="journal article" date="2016" name="PLoS Pathog.">
        <title>Biosynthesis of antibiotic leucinostatins in bio-control fungus Purpureocillium lilacinum and their inhibition on phytophthora revealed by genome mining.</title>
        <authorList>
            <person name="Wang G."/>
            <person name="Liu Z."/>
            <person name="Lin R."/>
            <person name="Li E."/>
            <person name="Mao Z."/>
            <person name="Ling J."/>
            <person name="Yang Y."/>
            <person name="Yin W.B."/>
            <person name="Xie B."/>
        </authorList>
    </citation>
    <scope>NUCLEOTIDE SEQUENCE [LARGE SCALE GENOMIC DNA]</scope>
    <source>
        <strain evidence="3">170</strain>
    </source>
</reference>
<comment type="caution">
    <text evidence="3">The sequence shown here is derived from an EMBL/GenBank/DDBJ whole genome shotgun (WGS) entry which is preliminary data.</text>
</comment>
<feature type="compositionally biased region" description="Polar residues" evidence="1">
    <location>
        <begin position="236"/>
        <end position="264"/>
    </location>
</feature>
<evidence type="ECO:0000313" key="3">
    <source>
        <dbReference type="EMBL" id="OAQ72186.2"/>
    </source>
</evidence>
<dbReference type="AlphaFoldDB" id="A0A179G2V4"/>
<dbReference type="GO" id="GO:0005886">
    <property type="term" value="C:plasma membrane"/>
    <property type="evidence" value="ECO:0007669"/>
    <property type="project" value="TreeGrafter"/>
</dbReference>
<feature type="compositionally biased region" description="Basic and acidic residues" evidence="1">
    <location>
        <begin position="524"/>
        <end position="536"/>
    </location>
</feature>
<proteinExistence type="predicted"/>
<feature type="transmembrane region" description="Helical" evidence="2">
    <location>
        <begin position="66"/>
        <end position="87"/>
    </location>
</feature>
<keyword evidence="4" id="KW-1185">Reference proteome</keyword>
<feature type="compositionally biased region" description="Polar residues" evidence="1">
    <location>
        <begin position="301"/>
        <end position="315"/>
    </location>
</feature>
<evidence type="ECO:0000256" key="1">
    <source>
        <dbReference type="SAM" id="MobiDB-lite"/>
    </source>
</evidence>
<protein>
    <submittedName>
        <fullName evidence="3">Fibroin-3 related protein</fullName>
    </submittedName>
</protein>
<dbReference type="OrthoDB" id="5401332at2759"/>
<dbReference type="GO" id="GO:0005935">
    <property type="term" value="C:cellular bud neck"/>
    <property type="evidence" value="ECO:0007669"/>
    <property type="project" value="TreeGrafter"/>
</dbReference>
<feature type="compositionally biased region" description="Polar residues" evidence="1">
    <location>
        <begin position="555"/>
        <end position="570"/>
    </location>
</feature>
<accession>A0A179G2V4</accession>
<sequence>MPSVGVAMARSLRPASLELIRDALVRSVAATLTRRNIVTDTQNKITDVKTAFSSWDNCMKASFCKWPVIAVIIVGGLIIASIIWCIVRCCCCGLSCCCSCFQCLKCCGNCCGCCDPPGGRKHKYLDEPYIPPHHGQGYRTEAPMQARNMPSAPSKFEPPQYAEFDVSKKGGEDALPQMPSWDHAGSKKVMMEEEVEMSNLKKSPTLPLNNSRMNSPSPGPVSPMSVNHNRPYGNLPGSSSGQMSNHSQQALVPNQQSPGYSHHSQGPYGARDHGYQNNFDANRQSAGFGLDDPYDDHAPASATNGYGHSGQQTQPYGAPGHHPYDATAYGAAGAAGVAGAMAMRNQTTSPHHQPYDTPPVIGAGMGPGGRHSPAPAQTRAPYGQEQVHEQFAEMPAIPHDRNSVHNSVQADQHHSSHTDYTAPRELVGSPLPEANSMGRPGTADNNASSLAGGKPPYGMDPRMRNSPGPRQTPGPRGEGAYGRPPRSTPGPRNDQVYGRPPPSPRDNVHRTYSPMPPRQFTPGPERRFSPAPDRQRTPGPHPLAKPVPIAPPPTNTFVQSPPHSPITNTGGFDFTSGYSRPKEYETPSPPSQSPTTAAYPGQKTYQPR</sequence>
<name>A0A179G2V4_METCM</name>
<dbReference type="EMBL" id="LSBJ02000001">
    <property type="protein sequence ID" value="OAQ72186.2"/>
    <property type="molecule type" value="Genomic_DNA"/>
</dbReference>
<keyword evidence="2" id="KW-1133">Transmembrane helix</keyword>
<dbReference type="Proteomes" id="UP000078397">
    <property type="component" value="Unassembled WGS sequence"/>
</dbReference>
<dbReference type="KEGG" id="pchm:VFPPC_12726"/>
<evidence type="ECO:0000256" key="2">
    <source>
        <dbReference type="SAM" id="Phobius"/>
    </source>
</evidence>
<feature type="region of interest" description="Disordered" evidence="1">
    <location>
        <begin position="189"/>
        <end position="320"/>
    </location>
</feature>
<dbReference type="PANTHER" id="PTHR40018">
    <property type="entry name" value="[PSI+] INDUCTION PROTEIN 2"/>
    <property type="match status" value="1"/>
</dbReference>
<feature type="compositionally biased region" description="Pro residues" evidence="1">
    <location>
        <begin position="539"/>
        <end position="554"/>
    </location>
</feature>
<organism evidence="3 4">
    <name type="scientific">Pochonia chlamydosporia 170</name>
    <dbReference type="NCBI Taxonomy" id="1380566"/>
    <lineage>
        <taxon>Eukaryota</taxon>
        <taxon>Fungi</taxon>
        <taxon>Dikarya</taxon>
        <taxon>Ascomycota</taxon>
        <taxon>Pezizomycotina</taxon>
        <taxon>Sordariomycetes</taxon>
        <taxon>Hypocreomycetidae</taxon>
        <taxon>Hypocreales</taxon>
        <taxon>Clavicipitaceae</taxon>
        <taxon>Pochonia</taxon>
    </lineage>
</organism>
<feature type="compositionally biased region" description="Polar residues" evidence="1">
    <location>
        <begin position="200"/>
        <end position="212"/>
    </location>
</feature>
<dbReference type="PANTHER" id="PTHR40018:SF1">
    <property type="entry name" value="[PSI+] INDUCTION PROTEIN 2"/>
    <property type="match status" value="1"/>
</dbReference>
<feature type="compositionally biased region" description="Polar residues" evidence="1">
    <location>
        <begin position="275"/>
        <end position="285"/>
    </location>
</feature>
<keyword evidence="2" id="KW-0812">Transmembrane</keyword>